<name>A0AAW0G132_9APHY</name>
<reference evidence="2 3" key="1">
    <citation type="submission" date="2022-09" db="EMBL/GenBank/DDBJ databases">
        <authorList>
            <person name="Palmer J.M."/>
        </authorList>
    </citation>
    <scope>NUCLEOTIDE SEQUENCE [LARGE SCALE GENOMIC DNA]</scope>
    <source>
        <strain evidence="2 3">DSM 7382</strain>
    </source>
</reference>
<keyword evidence="3" id="KW-1185">Reference proteome</keyword>
<feature type="region of interest" description="Disordered" evidence="1">
    <location>
        <begin position="210"/>
        <end position="229"/>
    </location>
</feature>
<dbReference type="EMBL" id="JASBNA010000031">
    <property type="protein sequence ID" value="KAK7683341.1"/>
    <property type="molecule type" value="Genomic_DNA"/>
</dbReference>
<sequence length="309" mass="35210">MQEKSNLHFASVEASGSVTLLRDNIWHIQLLLLSILTALNELKKLKLTSRRLKLLEELAINWEIHCSTFRGLVFRSRREAECILSNVRRVERCVGQMGSDPHDNSELLNELGEFMTSSVRFKRRAQQIVDDIKILESDISIALDSLKSLVDDRPLRAILFSTIADAHDEYVKIYCRIEQDILALREELLRVTKSECYQIVFASALSTEASENESTSDNEAEGHDEKYSKRPQVNENATILTRSWVNAISELQLLHGFVDFVESTRKIPDKKMANKLLSARIQNVLKANNLTDQIASNIEIAIYSQLPVL</sequence>
<gene>
    <name evidence="2" type="ORF">QCA50_013603</name>
</gene>
<organism evidence="2 3">
    <name type="scientific">Cerrena zonata</name>
    <dbReference type="NCBI Taxonomy" id="2478898"/>
    <lineage>
        <taxon>Eukaryota</taxon>
        <taxon>Fungi</taxon>
        <taxon>Dikarya</taxon>
        <taxon>Basidiomycota</taxon>
        <taxon>Agaricomycotina</taxon>
        <taxon>Agaricomycetes</taxon>
        <taxon>Polyporales</taxon>
        <taxon>Cerrenaceae</taxon>
        <taxon>Cerrena</taxon>
    </lineage>
</organism>
<evidence type="ECO:0000256" key="1">
    <source>
        <dbReference type="SAM" id="MobiDB-lite"/>
    </source>
</evidence>
<comment type="caution">
    <text evidence="2">The sequence shown here is derived from an EMBL/GenBank/DDBJ whole genome shotgun (WGS) entry which is preliminary data.</text>
</comment>
<proteinExistence type="predicted"/>
<protein>
    <submittedName>
        <fullName evidence="2">Uncharacterized protein</fullName>
    </submittedName>
</protein>
<feature type="compositionally biased region" description="Acidic residues" evidence="1">
    <location>
        <begin position="210"/>
        <end position="219"/>
    </location>
</feature>
<evidence type="ECO:0000313" key="2">
    <source>
        <dbReference type="EMBL" id="KAK7683341.1"/>
    </source>
</evidence>
<evidence type="ECO:0000313" key="3">
    <source>
        <dbReference type="Proteomes" id="UP001385951"/>
    </source>
</evidence>
<dbReference type="AlphaFoldDB" id="A0AAW0G132"/>
<accession>A0AAW0G132</accession>
<dbReference type="Proteomes" id="UP001385951">
    <property type="component" value="Unassembled WGS sequence"/>
</dbReference>